<gene>
    <name evidence="2" type="ORF">TCAL_09270</name>
</gene>
<organism evidence="2 3">
    <name type="scientific">Tigriopus californicus</name>
    <name type="common">Marine copepod</name>
    <dbReference type="NCBI Taxonomy" id="6832"/>
    <lineage>
        <taxon>Eukaryota</taxon>
        <taxon>Metazoa</taxon>
        <taxon>Ecdysozoa</taxon>
        <taxon>Arthropoda</taxon>
        <taxon>Crustacea</taxon>
        <taxon>Multicrustacea</taxon>
        <taxon>Hexanauplia</taxon>
        <taxon>Copepoda</taxon>
        <taxon>Harpacticoida</taxon>
        <taxon>Harpacticidae</taxon>
        <taxon>Tigriopus</taxon>
    </lineage>
</organism>
<protein>
    <submittedName>
        <fullName evidence="2">Uncharacterized protein</fullName>
    </submittedName>
</protein>
<comment type="caution">
    <text evidence="2">The sequence shown here is derived from an EMBL/GenBank/DDBJ whole genome shotgun (WGS) entry which is preliminary data.</text>
</comment>
<evidence type="ECO:0000313" key="3">
    <source>
        <dbReference type="Proteomes" id="UP000318571"/>
    </source>
</evidence>
<dbReference type="OMA" id="HHFAAHA"/>
<keyword evidence="3" id="KW-1185">Reference proteome</keyword>
<evidence type="ECO:0000256" key="1">
    <source>
        <dbReference type="SAM" id="SignalP"/>
    </source>
</evidence>
<evidence type="ECO:0000313" key="2">
    <source>
        <dbReference type="EMBL" id="TRY61684.1"/>
    </source>
</evidence>
<feature type="signal peptide" evidence="1">
    <location>
        <begin position="1"/>
        <end position="15"/>
    </location>
</feature>
<keyword evidence="1" id="KW-0732">Signal</keyword>
<dbReference type="OrthoDB" id="10645685at2759"/>
<proteinExistence type="predicted"/>
<dbReference type="EMBL" id="VCGU01000459">
    <property type="protein sequence ID" value="TRY61684.1"/>
    <property type="molecule type" value="Genomic_DNA"/>
</dbReference>
<name>A0A553N8B2_TIGCA</name>
<dbReference type="Proteomes" id="UP000318571">
    <property type="component" value="Chromosome 8"/>
</dbReference>
<reference evidence="2 3" key="1">
    <citation type="journal article" date="2018" name="Nat. Ecol. Evol.">
        <title>Genomic signatures of mitonuclear coevolution across populations of Tigriopus californicus.</title>
        <authorList>
            <person name="Barreto F.S."/>
            <person name="Watson E.T."/>
            <person name="Lima T.G."/>
            <person name="Willett C.S."/>
            <person name="Edmands S."/>
            <person name="Li W."/>
            <person name="Burton R.S."/>
        </authorList>
    </citation>
    <scope>NUCLEOTIDE SEQUENCE [LARGE SCALE GENOMIC DNA]</scope>
    <source>
        <strain evidence="2 3">San Diego</strain>
    </source>
</reference>
<sequence length="207" mass="21023">MKFLVLFACVAAASAQLVTYPNGAVAPVETPEVQAAKAAHFAAKGAPFYNGAALPYAYGAHALNYAGAYAYGYNGLQAYPNGAIAPVETPEVQAAKAAHFAAKGLPVAPIAPVAAYAPLGYANAYAYGYNGLQAYPNGAIVPVDEPAVQAAKAEHFAAKGLAYAAPVYAQGPAAYYGPALTVHANGAVVPVEPAEVQEARAAHLANF</sequence>
<feature type="chain" id="PRO_5022203449" evidence="1">
    <location>
        <begin position="16"/>
        <end position="207"/>
    </location>
</feature>
<dbReference type="AlphaFoldDB" id="A0A553N8B2"/>
<dbReference type="STRING" id="6832.A0A553N8B2"/>
<accession>A0A553N8B2</accession>